<evidence type="ECO:0000259" key="2">
    <source>
        <dbReference type="Pfam" id="PF13556"/>
    </source>
</evidence>
<evidence type="ECO:0000313" key="3">
    <source>
        <dbReference type="EMBL" id="SFS12152.1"/>
    </source>
</evidence>
<dbReference type="InterPro" id="IPR042070">
    <property type="entry name" value="PucR_C-HTH_sf"/>
</dbReference>
<name>A0AA94KZT9_9MICO</name>
<gene>
    <name evidence="3" type="ORF">SAMN04487783_1679</name>
</gene>
<protein>
    <submittedName>
        <fullName evidence="3">Transcriptional regulator, CdaR family</fullName>
    </submittedName>
</protein>
<dbReference type="RefSeq" id="WP_092917672.1">
    <property type="nucleotide sequence ID" value="NZ_FOZN01000002.1"/>
</dbReference>
<dbReference type="Gene3D" id="1.10.10.2840">
    <property type="entry name" value="PucR C-terminal helix-turn-helix domain"/>
    <property type="match status" value="1"/>
</dbReference>
<feature type="domain" description="PucR C-terminal helix-turn-helix" evidence="2">
    <location>
        <begin position="436"/>
        <end position="489"/>
    </location>
</feature>
<comment type="caution">
    <text evidence="3">The sequence shown here is derived from an EMBL/GenBank/DDBJ whole genome shotgun (WGS) entry which is preliminary data.</text>
</comment>
<accession>A0AA94KZT9</accession>
<proteinExistence type="predicted"/>
<sequence length="493" mass="51492">MAARVPGPATTEALLDEVGLELTALVEGDERRRQPIAWVSSSDLADPTPFLAPEQVLLTTGRQLLTGDIDAARYVRSLVDQGVLALGFGTGVHADETPDALVQACTAAGLPLFEVPYTTPFLALIRWAAEVASARDRWAVAAQRALAAAASAPDGTAGVVRQLSRELGATATLLDALGGVRDSFPDAPSAQAVELARTALRGQRRTTRVSADERGWSVVHTLGSGARQLGALTVSADEPMDAAGQAIVGNATALLELALATSTTARDRVAELESAIIDLALRGHPRSAAMVLSQTGSALPRAPIVIAAASAPRLRHRLHELAGRQAGDVLWRIGDDGVLVVAEARRSDALQRALAGVDATAGLSAPQTWADASTAVAQARSALRRAELEGAALAVYDPAVDGLLGLLDHAEVRRAAQARLGALARDTTAAEQVALARLWFAHDCSWDAAARAAGMHRHSLRDRVRALGRELEVDLESFAGRAALWVMLSAAGP</sequence>
<dbReference type="Pfam" id="PF13556">
    <property type="entry name" value="HTH_30"/>
    <property type="match status" value="1"/>
</dbReference>
<dbReference type="InterPro" id="IPR012914">
    <property type="entry name" value="PucR_dom"/>
</dbReference>
<keyword evidence="4" id="KW-1185">Reference proteome</keyword>
<dbReference type="PANTHER" id="PTHR33744:SF1">
    <property type="entry name" value="DNA-BINDING TRANSCRIPTIONAL ACTIVATOR ADER"/>
    <property type="match status" value="1"/>
</dbReference>
<dbReference type="Pfam" id="PF07905">
    <property type="entry name" value="PucR"/>
    <property type="match status" value="1"/>
</dbReference>
<feature type="domain" description="Purine catabolism PurC-like" evidence="1">
    <location>
        <begin position="15"/>
        <end position="126"/>
    </location>
</feature>
<evidence type="ECO:0000313" key="4">
    <source>
        <dbReference type="Proteomes" id="UP000198506"/>
    </source>
</evidence>
<dbReference type="PANTHER" id="PTHR33744">
    <property type="entry name" value="CARBOHYDRATE DIACID REGULATOR"/>
    <property type="match status" value="1"/>
</dbReference>
<dbReference type="Proteomes" id="UP000198506">
    <property type="component" value="Unassembled WGS sequence"/>
</dbReference>
<dbReference type="InterPro" id="IPR025736">
    <property type="entry name" value="PucR_C-HTH_dom"/>
</dbReference>
<dbReference type="EMBL" id="FOZN01000002">
    <property type="protein sequence ID" value="SFS12152.1"/>
    <property type="molecule type" value="Genomic_DNA"/>
</dbReference>
<organism evidence="3 4">
    <name type="scientific">Agrococcus baldri</name>
    <dbReference type="NCBI Taxonomy" id="153730"/>
    <lineage>
        <taxon>Bacteria</taxon>
        <taxon>Bacillati</taxon>
        <taxon>Actinomycetota</taxon>
        <taxon>Actinomycetes</taxon>
        <taxon>Micrococcales</taxon>
        <taxon>Microbacteriaceae</taxon>
        <taxon>Agrococcus</taxon>
    </lineage>
</organism>
<dbReference type="InterPro" id="IPR051448">
    <property type="entry name" value="CdaR-like_regulators"/>
</dbReference>
<dbReference type="AlphaFoldDB" id="A0AA94KZT9"/>
<reference evidence="3 4" key="1">
    <citation type="submission" date="2016-10" db="EMBL/GenBank/DDBJ databases">
        <authorList>
            <person name="Varghese N."/>
            <person name="Submissions S."/>
        </authorList>
    </citation>
    <scope>NUCLEOTIDE SEQUENCE [LARGE SCALE GENOMIC DNA]</scope>
    <source>
        <strain evidence="3 4">IAM 15147</strain>
    </source>
</reference>
<evidence type="ECO:0000259" key="1">
    <source>
        <dbReference type="Pfam" id="PF07905"/>
    </source>
</evidence>